<dbReference type="EMBL" id="JARGDL010000009">
    <property type="protein sequence ID" value="MDF1612092.1"/>
    <property type="molecule type" value="Genomic_DNA"/>
</dbReference>
<keyword evidence="4" id="KW-1185">Reference proteome</keyword>
<evidence type="ECO:0000313" key="3">
    <source>
        <dbReference type="EMBL" id="MDF1612092.1"/>
    </source>
</evidence>
<keyword evidence="2" id="KW-0378">Hydrolase</keyword>
<dbReference type="PANTHER" id="PTHR23422">
    <property type="entry name" value="DIPEPTIDYL PEPTIDASE III-RELATED"/>
    <property type="match status" value="1"/>
</dbReference>
<comment type="caution">
    <text evidence="3">The sequence shown here is derived from an EMBL/GenBank/DDBJ whole genome shotgun (WGS) entry which is preliminary data.</text>
</comment>
<dbReference type="GO" id="GO:0016787">
    <property type="term" value="F:hydrolase activity"/>
    <property type="evidence" value="ECO:0007669"/>
    <property type="project" value="UniProtKB-KW"/>
</dbReference>
<name>A0AAE3TE47_9BACT</name>
<dbReference type="RefSeq" id="WP_321535860.1">
    <property type="nucleotide sequence ID" value="NZ_JARGDL010000009.1"/>
</dbReference>
<organism evidence="3 4">
    <name type="scientific">Stygiobacter electus</name>
    <dbReference type="NCBI Taxonomy" id="3032292"/>
    <lineage>
        <taxon>Bacteria</taxon>
        <taxon>Pseudomonadati</taxon>
        <taxon>Ignavibacteriota</taxon>
        <taxon>Ignavibacteria</taxon>
        <taxon>Ignavibacteriales</taxon>
        <taxon>Melioribacteraceae</taxon>
        <taxon>Stygiobacter</taxon>
    </lineage>
</organism>
<dbReference type="AlphaFoldDB" id="A0AAE3TE47"/>
<dbReference type="Pfam" id="PF03571">
    <property type="entry name" value="Peptidase_M49"/>
    <property type="match status" value="2"/>
</dbReference>
<protein>
    <submittedName>
        <fullName evidence="3">Dihydrofolate reductase</fullName>
    </submittedName>
</protein>
<dbReference type="Proteomes" id="UP001221302">
    <property type="component" value="Unassembled WGS sequence"/>
</dbReference>
<reference evidence="3" key="1">
    <citation type="submission" date="2023-03" db="EMBL/GenBank/DDBJ databases">
        <title>Stygiobacter electus gen. nov., sp. nov., facultatively anaerobic thermotolerant bacterium of the class Ignavibacteria from a well of Yessentuki mineral water deposit.</title>
        <authorList>
            <person name="Podosokorskaya O.A."/>
            <person name="Elcheninov A.G."/>
            <person name="Petrova N.F."/>
            <person name="Zavarzina D.G."/>
            <person name="Kublanov I.V."/>
            <person name="Merkel A.Y."/>
        </authorList>
    </citation>
    <scope>NUCLEOTIDE SEQUENCE</scope>
    <source>
        <strain evidence="3">09-Me</strain>
    </source>
</reference>
<evidence type="ECO:0000256" key="1">
    <source>
        <dbReference type="ARBA" id="ARBA00022723"/>
    </source>
</evidence>
<evidence type="ECO:0000313" key="4">
    <source>
        <dbReference type="Proteomes" id="UP001221302"/>
    </source>
</evidence>
<keyword evidence="1" id="KW-0479">Metal-binding</keyword>
<proteinExistence type="predicted"/>
<evidence type="ECO:0000256" key="2">
    <source>
        <dbReference type="ARBA" id="ARBA00022801"/>
    </source>
</evidence>
<dbReference type="InterPro" id="IPR039461">
    <property type="entry name" value="Peptidase_M49"/>
</dbReference>
<gene>
    <name evidence="3" type="ORF">P0M35_08005</name>
</gene>
<dbReference type="PROSITE" id="PS51257">
    <property type="entry name" value="PROKAR_LIPOPROTEIN"/>
    <property type="match status" value="1"/>
</dbReference>
<dbReference type="PANTHER" id="PTHR23422:SF11">
    <property type="entry name" value="DIPEPTIDYL PEPTIDASE 3"/>
    <property type="match status" value="1"/>
</dbReference>
<dbReference type="Gene3D" id="3.30.540.30">
    <property type="match status" value="2"/>
</dbReference>
<accession>A0AAE3TE47</accession>
<sequence length="682" mass="79176">MKRYFKIILSIFLGLIMSCSTEKKQEIPADFKFYTESFADLRIQRYYVPGFEDLSLQQKELVYYLYEAALCGRDIIYDQNYKHNLYVRRSLEAIVNSFTGDRNTEDFQKFMVYVKRVWFSNGIHHHYSNRKILPDFTKEYFKELIVNSDEFQFPLQNGETLDDLINKLNKIIFDPNYDAVKVNQADGVDLIKTSAVNFYEDVTQKEVEDYYKKIVDPNDPHPISYGLNSKMLKKDGKIIERQWTITRMYAPAIEKIVYWLEKAVNVAENDQQKKALQLLIEYYKTGDLKKWDEYNIEWVKDTTSVVDVVNGFIETYNDPLSYRATFESVVSIKDKEATKRIEAISNIAQWFEDNSPLMPQHKKKNVKGVSAKVITSVVESGDCSPSTPIGINLPNSNWIRKEHGSKSVNIGNIVYSYNKFSETSGVLQEFAYSNEEIERDKKYGALADDLHTDMHEVIGHASGQINPGVAEPHQTLKNYYSTLEEARADLVALYYLMDKKLVEIGVMPSLEVGKAAYSDYIRNGLMVQLARVKPGENIEEAHMRNRQLVAMWAFEKGKNENVIEKKKKDGKTYFVVNDFEKLRKLFGELLREIQRIKSEGDYNAGKNLVENYGVKVDKDLHKEVLERYSKLKIAPYAGFIQPKLIPIKKGEKIVDVKIEYPEDFTKQMLEYAKNYSLLNTYN</sequence>
<dbReference type="GO" id="GO:0046872">
    <property type="term" value="F:metal ion binding"/>
    <property type="evidence" value="ECO:0007669"/>
    <property type="project" value="UniProtKB-KW"/>
</dbReference>